<dbReference type="EMBL" id="MVCE01000001">
    <property type="protein sequence ID" value="PGF36155.1"/>
    <property type="molecule type" value="Genomic_DNA"/>
</dbReference>
<dbReference type="PANTHER" id="PTHR43072">
    <property type="entry name" value="N-ACETYLTRANSFERASE"/>
    <property type="match status" value="1"/>
</dbReference>
<evidence type="ECO:0000313" key="4">
    <source>
        <dbReference type="Proteomes" id="UP000226191"/>
    </source>
</evidence>
<evidence type="ECO:0000313" key="3">
    <source>
        <dbReference type="EMBL" id="PGF36155.1"/>
    </source>
</evidence>
<organism evidence="3 4">
    <name type="scientific">Cutibacterium acnes</name>
    <name type="common">Propionibacterium acnes</name>
    <dbReference type="NCBI Taxonomy" id="1747"/>
    <lineage>
        <taxon>Bacteria</taxon>
        <taxon>Bacillati</taxon>
        <taxon>Actinomycetota</taxon>
        <taxon>Actinomycetes</taxon>
        <taxon>Propionibacteriales</taxon>
        <taxon>Propionibacteriaceae</taxon>
        <taxon>Cutibacterium</taxon>
    </lineage>
</organism>
<dbReference type="InterPro" id="IPR016181">
    <property type="entry name" value="Acyl_CoA_acyltransferase"/>
</dbReference>
<protein>
    <submittedName>
        <fullName evidence="3">N-acetyltransferase</fullName>
    </submittedName>
</protein>
<dbReference type="RefSeq" id="WP_002515156.1">
    <property type="nucleotide sequence ID" value="NZ_AP019664.1"/>
</dbReference>
<dbReference type="InterPro" id="IPR000182">
    <property type="entry name" value="GNAT_dom"/>
</dbReference>
<dbReference type="CDD" id="cd04301">
    <property type="entry name" value="NAT_SF"/>
    <property type="match status" value="1"/>
</dbReference>
<gene>
    <name evidence="3" type="ORF">B1B09_00390</name>
</gene>
<dbReference type="Pfam" id="PF00583">
    <property type="entry name" value="Acetyltransf_1"/>
    <property type="match status" value="1"/>
</dbReference>
<dbReference type="GeneID" id="92856608"/>
<evidence type="ECO:0000256" key="1">
    <source>
        <dbReference type="ARBA" id="ARBA00022679"/>
    </source>
</evidence>
<dbReference type="PANTHER" id="PTHR43072:SF23">
    <property type="entry name" value="UPF0039 PROTEIN C11D3.02C"/>
    <property type="match status" value="1"/>
</dbReference>
<keyword evidence="2" id="KW-0012">Acyltransferase</keyword>
<accession>A0A2B7J117</accession>
<dbReference type="SUPFAM" id="SSF55729">
    <property type="entry name" value="Acyl-CoA N-acyltransferases (Nat)"/>
    <property type="match status" value="1"/>
</dbReference>
<name>A0A2B7J117_CUTAC</name>
<dbReference type="PROSITE" id="PS51186">
    <property type="entry name" value="GNAT"/>
    <property type="match status" value="1"/>
</dbReference>
<reference evidence="3 4" key="1">
    <citation type="submission" date="2017-02" db="EMBL/GenBank/DDBJ databases">
        <title>Prevalence of linear plasmids in Cutibacterium acnes isolates obtained from cancerous prostatic tissue.</title>
        <authorList>
            <person name="Davidsson S."/>
            <person name="Bruggemann H."/>
        </authorList>
    </citation>
    <scope>NUCLEOTIDE SEQUENCE [LARGE SCALE GENOMIC DNA]</scope>
    <source>
        <strain evidence="3 4">11-78</strain>
    </source>
</reference>
<proteinExistence type="predicted"/>
<dbReference type="GO" id="GO:0016747">
    <property type="term" value="F:acyltransferase activity, transferring groups other than amino-acyl groups"/>
    <property type="evidence" value="ECO:0007669"/>
    <property type="project" value="InterPro"/>
</dbReference>
<evidence type="ECO:0000256" key="2">
    <source>
        <dbReference type="ARBA" id="ARBA00023315"/>
    </source>
</evidence>
<dbReference type="AlphaFoldDB" id="A0A2B7J117"/>
<comment type="caution">
    <text evidence="3">The sequence shown here is derived from an EMBL/GenBank/DDBJ whole genome shotgun (WGS) entry which is preliminary data.</text>
</comment>
<keyword evidence="1" id="KW-0808">Transferase</keyword>
<dbReference type="Gene3D" id="3.40.630.30">
    <property type="match status" value="1"/>
</dbReference>
<dbReference type="OrthoDB" id="3173333at2"/>
<sequence>MDVNIRTMEERDLPAASRIYNQSAVATTYSYTVVNTNVEDRLSWWRELIADSRPLLVAEVDGTMAGYANYHRFREGGGYDVTAEVTIWLDPQARGQGVGRKLMTELIRRARADDRLRNLLSVIDSDNERSISFHSAMGFVEVGRLPHIAYKLGNWRTAVLMQLTLD</sequence>
<dbReference type="Proteomes" id="UP000226191">
    <property type="component" value="Unassembled WGS sequence"/>
</dbReference>